<comment type="caution">
    <text evidence="1">The sequence shown here is derived from an EMBL/GenBank/DDBJ whole genome shotgun (WGS) entry which is preliminary data.</text>
</comment>
<reference evidence="1 2" key="1">
    <citation type="submission" date="2014-01" db="EMBL/GenBank/DDBJ databases">
        <title>Sulfitobacter donghicola JCM 14565 Genome Sequencing.</title>
        <authorList>
            <person name="Lai Q."/>
            <person name="Hong Z."/>
        </authorList>
    </citation>
    <scope>NUCLEOTIDE SEQUENCE [LARGE SCALE GENOMIC DNA]</scope>
    <source>
        <strain evidence="1 2">JCM 14565</strain>
    </source>
</reference>
<dbReference type="OrthoDB" id="9973934at2"/>
<protein>
    <recommendedName>
        <fullName evidence="3">YdhG-like domain-containing protein</fullName>
    </recommendedName>
</protein>
<dbReference type="AlphaFoldDB" id="A0A073IRV1"/>
<sequence length="137" mass="15736">MTEFDIYCLNKSPEDRQSLSPIRDLILSTSPELGEFRAHFYLVYHIGSVVVVKLHLNAKQQPQLTFLNGSDLIDKKKLLKGKSLSRKVSISSPAYFEKNKDFIRDLVEESLEIMTSRWDGVTQIAERDKLRPDQPSP</sequence>
<dbReference type="EMBL" id="JAMC01000009">
    <property type="protein sequence ID" value="KEJ88117.1"/>
    <property type="molecule type" value="Genomic_DNA"/>
</dbReference>
<dbReference type="RefSeq" id="WP_025059752.1">
    <property type="nucleotide sequence ID" value="NZ_JAMC01000009.1"/>
</dbReference>
<organism evidence="1 2">
    <name type="scientific">Sulfitobacter donghicola DSW-25 = KCTC 12864 = JCM 14565</name>
    <dbReference type="NCBI Taxonomy" id="1300350"/>
    <lineage>
        <taxon>Bacteria</taxon>
        <taxon>Pseudomonadati</taxon>
        <taxon>Pseudomonadota</taxon>
        <taxon>Alphaproteobacteria</taxon>
        <taxon>Rhodobacterales</taxon>
        <taxon>Roseobacteraceae</taxon>
        <taxon>Sulfitobacter</taxon>
    </lineage>
</organism>
<evidence type="ECO:0000313" key="2">
    <source>
        <dbReference type="Proteomes" id="UP000027734"/>
    </source>
</evidence>
<dbReference type="SUPFAM" id="SSF159888">
    <property type="entry name" value="YdhG-like"/>
    <property type="match status" value="1"/>
</dbReference>
<proteinExistence type="predicted"/>
<accession>A0A073IRV1</accession>
<evidence type="ECO:0008006" key="3">
    <source>
        <dbReference type="Google" id="ProtNLM"/>
    </source>
</evidence>
<name>A0A073IRV1_9RHOB</name>
<keyword evidence="2" id="KW-1185">Reference proteome</keyword>
<evidence type="ECO:0000313" key="1">
    <source>
        <dbReference type="EMBL" id="KEJ88117.1"/>
    </source>
</evidence>
<gene>
    <name evidence="1" type="ORF">DSW25_17720</name>
</gene>
<dbReference type="Proteomes" id="UP000027734">
    <property type="component" value="Unassembled WGS sequence"/>
</dbReference>